<dbReference type="InterPro" id="IPR035965">
    <property type="entry name" value="PAS-like_dom_sf"/>
</dbReference>
<reference evidence="15" key="1">
    <citation type="journal article" date="2011" name="J. Bacteriol.">
        <title>Genome sequences of eight morphologically diverse alphaproteobacteria.</title>
        <authorList>
            <consortium name="US DOE Joint Genome Institute"/>
            <person name="Brown P.J."/>
            <person name="Kysela D.T."/>
            <person name="Buechlein A."/>
            <person name="Hemmerich C."/>
            <person name="Brun Y.V."/>
        </authorList>
    </citation>
    <scope>NUCLEOTIDE SEQUENCE [LARGE SCALE GENOMIC DNA]</scope>
    <source>
        <strain evidence="15">ATCC 51888 / DSM 1869 / NCIB 11706 / TK 0415</strain>
    </source>
</reference>
<dbReference type="Proteomes" id="UP000002033">
    <property type="component" value="Chromosome"/>
</dbReference>
<accession>D8JUU3</accession>
<evidence type="ECO:0000259" key="13">
    <source>
        <dbReference type="PROSITE" id="PS50113"/>
    </source>
</evidence>
<dbReference type="NCBIfam" id="TIGR00229">
    <property type="entry name" value="sensory_box"/>
    <property type="match status" value="1"/>
</dbReference>
<evidence type="ECO:0000256" key="7">
    <source>
        <dbReference type="ARBA" id="ARBA00022679"/>
    </source>
</evidence>
<dbReference type="Pfam" id="PF07536">
    <property type="entry name" value="HWE_HK"/>
    <property type="match status" value="1"/>
</dbReference>
<evidence type="ECO:0000256" key="11">
    <source>
        <dbReference type="ARBA" id="ARBA00022840"/>
    </source>
</evidence>
<dbReference type="HOGENOM" id="CLU_000445_114_57_5"/>
<dbReference type="AlphaFoldDB" id="D8JUU3"/>
<dbReference type="KEGG" id="hdn:Hden_2927"/>
<dbReference type="PANTHER" id="PTHR41523:SF8">
    <property type="entry name" value="ETHYLENE RESPONSE SENSOR PROTEIN"/>
    <property type="match status" value="1"/>
</dbReference>
<dbReference type="InterPro" id="IPR036890">
    <property type="entry name" value="HATPase_C_sf"/>
</dbReference>
<dbReference type="InterPro" id="IPR013656">
    <property type="entry name" value="PAS_4"/>
</dbReference>
<dbReference type="SUPFAM" id="SSF55874">
    <property type="entry name" value="ATPase domain of HSP90 chaperone/DNA topoisomerase II/histidine kinase"/>
    <property type="match status" value="1"/>
</dbReference>
<keyword evidence="7" id="KW-0808">Transferase</keyword>
<dbReference type="Pfam" id="PF08448">
    <property type="entry name" value="PAS_4"/>
    <property type="match status" value="1"/>
</dbReference>
<sequence>MEVAARIYAGIIFPDVSSKIEPHLSATQKAMLDATPDCIKVLSVDGKLVTMNRAGCLALNIPAESEFGMPWLPLLPEQVHEPGLAALHQAAEGHNARFAGQSVSEDGIRYWDNLLTPIVNNAGQVLSILCVSRDVTEKMRIERELEAAIHREKLLSREMQHRIKNLFTVVSALISISEKEAASDQSPAHATKILRQKLHALGRASDAAFADRTGEHLDTKQIELGSLVHSVLKPYGDRFRANGCQIYVGSAIMTMLALFLHELATNSVKYGAFSGDDGIVSVQWSSGDSGLDLTWVEDNGPKIEEAPQRQGFGSEMVDHIVQTAGGTVNRNWRSQGLVTELHLPLSALI</sequence>
<dbReference type="SUPFAM" id="SSF55785">
    <property type="entry name" value="PYP-like sensor domain (PAS domain)"/>
    <property type="match status" value="1"/>
</dbReference>
<dbReference type="PANTHER" id="PTHR41523">
    <property type="entry name" value="TWO-COMPONENT SYSTEM SENSOR PROTEIN"/>
    <property type="match status" value="1"/>
</dbReference>
<dbReference type="STRING" id="582899.Hden_2927"/>
<organism evidence="14 15">
    <name type="scientific">Hyphomicrobium denitrificans (strain ATCC 51888 / DSM 1869 / NCIMB 11706 / TK 0415)</name>
    <dbReference type="NCBI Taxonomy" id="582899"/>
    <lineage>
        <taxon>Bacteria</taxon>
        <taxon>Pseudomonadati</taxon>
        <taxon>Pseudomonadota</taxon>
        <taxon>Alphaproteobacteria</taxon>
        <taxon>Hyphomicrobiales</taxon>
        <taxon>Hyphomicrobiaceae</taxon>
        <taxon>Hyphomicrobium</taxon>
    </lineage>
</organism>
<keyword evidence="9" id="KW-0547">Nucleotide-binding</keyword>
<evidence type="ECO:0000256" key="12">
    <source>
        <dbReference type="ARBA" id="ARBA00023026"/>
    </source>
</evidence>
<dbReference type="EMBL" id="CP002083">
    <property type="protein sequence ID" value="ADJ24723.1"/>
    <property type="molecule type" value="Genomic_DNA"/>
</dbReference>
<dbReference type="PROSITE" id="PS50113">
    <property type="entry name" value="PAC"/>
    <property type="match status" value="1"/>
</dbReference>
<dbReference type="InterPro" id="IPR000014">
    <property type="entry name" value="PAS"/>
</dbReference>
<evidence type="ECO:0000256" key="10">
    <source>
        <dbReference type="ARBA" id="ARBA00022777"/>
    </source>
</evidence>
<keyword evidence="6" id="KW-0288">FMN</keyword>
<evidence type="ECO:0000256" key="3">
    <source>
        <dbReference type="ARBA" id="ARBA00021740"/>
    </source>
</evidence>
<keyword evidence="10 14" id="KW-0418">Kinase</keyword>
<keyword evidence="11" id="KW-0067">ATP-binding</keyword>
<feature type="domain" description="PAC" evidence="13">
    <location>
        <begin position="96"/>
        <end position="147"/>
    </location>
</feature>
<evidence type="ECO:0000256" key="5">
    <source>
        <dbReference type="ARBA" id="ARBA00022630"/>
    </source>
</evidence>
<gene>
    <name evidence="14" type="ordered locus">Hden_2927</name>
</gene>
<evidence type="ECO:0000256" key="8">
    <source>
        <dbReference type="ARBA" id="ARBA00022737"/>
    </source>
</evidence>
<keyword evidence="15" id="KW-1185">Reference proteome</keyword>
<evidence type="ECO:0000256" key="6">
    <source>
        <dbReference type="ARBA" id="ARBA00022643"/>
    </source>
</evidence>
<dbReference type="eggNOG" id="COG3920">
    <property type="taxonomic scope" value="Bacteria"/>
</dbReference>
<keyword evidence="8" id="KW-0677">Repeat</keyword>
<dbReference type="GO" id="GO:0004673">
    <property type="term" value="F:protein histidine kinase activity"/>
    <property type="evidence" value="ECO:0007669"/>
    <property type="project" value="UniProtKB-EC"/>
</dbReference>
<dbReference type="GO" id="GO:0005524">
    <property type="term" value="F:ATP binding"/>
    <property type="evidence" value="ECO:0007669"/>
    <property type="project" value="UniProtKB-KW"/>
</dbReference>
<keyword evidence="5" id="KW-0285">Flavoprotein</keyword>
<evidence type="ECO:0000256" key="4">
    <source>
        <dbReference type="ARBA" id="ARBA00022553"/>
    </source>
</evidence>
<dbReference type="InterPro" id="IPR011102">
    <property type="entry name" value="Sig_transdc_His_kinase_HWE"/>
</dbReference>
<keyword evidence="12" id="KW-0843">Virulence</keyword>
<protein>
    <recommendedName>
        <fullName evidence="3">Blue-light-activated histidine kinase</fullName>
        <ecNumber evidence="2">2.7.13.3</ecNumber>
    </recommendedName>
</protein>
<evidence type="ECO:0000256" key="9">
    <source>
        <dbReference type="ARBA" id="ARBA00022741"/>
    </source>
</evidence>
<evidence type="ECO:0000313" key="14">
    <source>
        <dbReference type="EMBL" id="ADJ24723.1"/>
    </source>
</evidence>
<evidence type="ECO:0000256" key="1">
    <source>
        <dbReference type="ARBA" id="ARBA00000085"/>
    </source>
</evidence>
<comment type="catalytic activity">
    <reaction evidence="1">
        <text>ATP + protein L-histidine = ADP + protein N-phospho-L-histidine.</text>
        <dbReference type="EC" id="2.7.13.3"/>
    </reaction>
</comment>
<keyword evidence="4" id="KW-0597">Phosphoprotein</keyword>
<dbReference type="OrthoDB" id="341208at2"/>
<evidence type="ECO:0000313" key="15">
    <source>
        <dbReference type="Proteomes" id="UP000002033"/>
    </source>
</evidence>
<dbReference type="EC" id="2.7.13.3" evidence="2"/>
<dbReference type="SMART" id="SM00911">
    <property type="entry name" value="HWE_HK"/>
    <property type="match status" value="1"/>
</dbReference>
<evidence type="ECO:0000256" key="2">
    <source>
        <dbReference type="ARBA" id="ARBA00012438"/>
    </source>
</evidence>
<proteinExistence type="predicted"/>
<dbReference type="InterPro" id="IPR000700">
    <property type="entry name" value="PAS-assoc_C"/>
</dbReference>
<dbReference type="Gene3D" id="3.30.450.20">
    <property type="entry name" value="PAS domain"/>
    <property type="match status" value="1"/>
</dbReference>
<name>D8JUU3_HYPDA</name>
<dbReference type="Gene3D" id="3.30.565.10">
    <property type="entry name" value="Histidine kinase-like ATPase, C-terminal domain"/>
    <property type="match status" value="1"/>
</dbReference>